<keyword evidence="1" id="KW-1133">Transmembrane helix</keyword>
<evidence type="ECO:0000313" key="2">
    <source>
        <dbReference type="EMBL" id="GID69298.1"/>
    </source>
</evidence>
<dbReference type="AlphaFoldDB" id="A0A919ITG4"/>
<evidence type="ECO:0000256" key="1">
    <source>
        <dbReference type="SAM" id="Phobius"/>
    </source>
</evidence>
<feature type="transmembrane region" description="Helical" evidence="1">
    <location>
        <begin position="56"/>
        <end position="73"/>
    </location>
</feature>
<dbReference type="EMBL" id="BOMH01000059">
    <property type="protein sequence ID" value="GID69298.1"/>
    <property type="molecule type" value="Genomic_DNA"/>
</dbReference>
<dbReference type="Proteomes" id="UP000619479">
    <property type="component" value="Unassembled WGS sequence"/>
</dbReference>
<evidence type="ECO:0000313" key="3">
    <source>
        <dbReference type="Proteomes" id="UP000619479"/>
    </source>
</evidence>
<feature type="transmembrane region" description="Helical" evidence="1">
    <location>
        <begin position="93"/>
        <end position="126"/>
    </location>
</feature>
<accession>A0A919ITG4</accession>
<protein>
    <submittedName>
        <fullName evidence="2">Uncharacterized protein</fullName>
    </submittedName>
</protein>
<dbReference type="RefSeq" id="WP_203751460.1">
    <property type="nucleotide sequence ID" value="NZ_BAAAUC010000010.1"/>
</dbReference>
<proteinExistence type="predicted"/>
<keyword evidence="1" id="KW-0472">Membrane</keyword>
<sequence>MKVPIPGYAARVNGESGNGRTGRAARWLLGKVWAVCVVAAAFAASDRFGWPPVARTAAGILGALAVAAAVAWLPRWSTERPTGVPGLDTVLRAVVWSALVLGVVVLLAVTPALGAAAGALLLTAVWRTLPRSRRQAPDAVVR</sequence>
<comment type="caution">
    <text evidence="2">The sequence shown here is derived from an EMBL/GenBank/DDBJ whole genome shotgun (WGS) entry which is preliminary data.</text>
</comment>
<keyword evidence="3" id="KW-1185">Reference proteome</keyword>
<feature type="transmembrane region" description="Helical" evidence="1">
    <location>
        <begin position="24"/>
        <end position="44"/>
    </location>
</feature>
<gene>
    <name evidence="2" type="ORF">Acy02nite_71790</name>
</gene>
<keyword evidence="1" id="KW-0812">Transmembrane</keyword>
<organism evidence="2 3">
    <name type="scientific">Actinoplanes cyaneus</name>
    <dbReference type="NCBI Taxonomy" id="52696"/>
    <lineage>
        <taxon>Bacteria</taxon>
        <taxon>Bacillati</taxon>
        <taxon>Actinomycetota</taxon>
        <taxon>Actinomycetes</taxon>
        <taxon>Micromonosporales</taxon>
        <taxon>Micromonosporaceae</taxon>
        <taxon>Actinoplanes</taxon>
    </lineage>
</organism>
<name>A0A919ITG4_9ACTN</name>
<reference evidence="2" key="1">
    <citation type="submission" date="2021-01" db="EMBL/GenBank/DDBJ databases">
        <title>Whole genome shotgun sequence of Actinoplanes cyaneus NBRC 14990.</title>
        <authorList>
            <person name="Komaki H."/>
            <person name="Tamura T."/>
        </authorList>
    </citation>
    <scope>NUCLEOTIDE SEQUENCE</scope>
    <source>
        <strain evidence="2">NBRC 14990</strain>
    </source>
</reference>